<keyword evidence="1" id="KW-0472">Membrane</keyword>
<feature type="transmembrane region" description="Helical" evidence="1">
    <location>
        <begin position="51"/>
        <end position="72"/>
    </location>
</feature>
<feature type="transmembrane region" description="Helical" evidence="1">
    <location>
        <begin position="113"/>
        <end position="143"/>
    </location>
</feature>
<keyword evidence="1" id="KW-1133">Transmembrane helix</keyword>
<dbReference type="AlphaFoldDB" id="A0A927YLR4"/>
<gene>
    <name evidence="2" type="ORF">E7272_08825</name>
</gene>
<organism evidence="2 3">
    <name type="scientific">Pseudobutyrivibrio ruminis</name>
    <dbReference type="NCBI Taxonomy" id="46206"/>
    <lineage>
        <taxon>Bacteria</taxon>
        <taxon>Bacillati</taxon>
        <taxon>Bacillota</taxon>
        <taxon>Clostridia</taxon>
        <taxon>Lachnospirales</taxon>
        <taxon>Lachnospiraceae</taxon>
        <taxon>Pseudobutyrivibrio</taxon>
    </lineage>
</organism>
<reference evidence="2" key="1">
    <citation type="submission" date="2019-04" db="EMBL/GenBank/DDBJ databases">
        <title>Evolution of Biomass-Degrading Anaerobic Consortia Revealed by Metagenomics.</title>
        <authorList>
            <person name="Peng X."/>
        </authorList>
    </citation>
    <scope>NUCLEOTIDE SEQUENCE</scope>
    <source>
        <strain evidence="2">SIG311</strain>
    </source>
</reference>
<name>A0A927YLR4_9FIRM</name>
<protein>
    <submittedName>
        <fullName evidence="2">Uncharacterized protein</fullName>
    </submittedName>
</protein>
<dbReference type="Proteomes" id="UP000766246">
    <property type="component" value="Unassembled WGS sequence"/>
</dbReference>
<sequence length="159" mass="18184">MNNKKMNQMRESIKKQNFAYVGIILLSTALYFVSQRPTITAMYATSNYADFMQGFVIGMVIVLDIISIYHLAKYSNALKDDKKLTQIYNEMHDERMCHIESLSGKFTVKFTAIFLLLFAIVVSFFSFEAAIAIMAALFILGIAKKVSMVYYTRTYTGEE</sequence>
<keyword evidence="1" id="KW-0812">Transmembrane</keyword>
<dbReference type="EMBL" id="SVER01000021">
    <property type="protein sequence ID" value="MBE5919935.1"/>
    <property type="molecule type" value="Genomic_DNA"/>
</dbReference>
<comment type="caution">
    <text evidence="2">The sequence shown here is derived from an EMBL/GenBank/DDBJ whole genome shotgun (WGS) entry which is preliminary data.</text>
</comment>
<evidence type="ECO:0000313" key="3">
    <source>
        <dbReference type="Proteomes" id="UP000766246"/>
    </source>
</evidence>
<accession>A0A927YLR4</accession>
<proteinExistence type="predicted"/>
<evidence type="ECO:0000313" key="2">
    <source>
        <dbReference type="EMBL" id="MBE5919935.1"/>
    </source>
</evidence>
<evidence type="ECO:0000256" key="1">
    <source>
        <dbReference type="SAM" id="Phobius"/>
    </source>
</evidence>